<evidence type="ECO:0000313" key="3">
    <source>
        <dbReference type="EMBL" id="CAD5124796.1"/>
    </source>
</evidence>
<dbReference type="Proteomes" id="UP000549394">
    <property type="component" value="Unassembled WGS sequence"/>
</dbReference>
<name>A0A7I8W9K8_9ANNE</name>
<evidence type="ECO:0000256" key="1">
    <source>
        <dbReference type="SAM" id="MobiDB-lite"/>
    </source>
</evidence>
<evidence type="ECO:0000259" key="2">
    <source>
        <dbReference type="PROSITE" id="PS50017"/>
    </source>
</evidence>
<accession>A0A7I8W9K8</accession>
<feature type="region of interest" description="Disordered" evidence="1">
    <location>
        <begin position="562"/>
        <end position="588"/>
    </location>
</feature>
<feature type="region of interest" description="Disordered" evidence="1">
    <location>
        <begin position="184"/>
        <end position="208"/>
    </location>
</feature>
<protein>
    <submittedName>
        <fullName evidence="3">DgyrCDS13058</fullName>
    </submittedName>
</protein>
<comment type="caution">
    <text evidence="3">The sequence shown here is derived from an EMBL/GenBank/DDBJ whole genome shotgun (WGS) entry which is preliminary data.</text>
</comment>
<dbReference type="EMBL" id="CAJFCJ010000023">
    <property type="protein sequence ID" value="CAD5124796.1"/>
    <property type="molecule type" value="Genomic_DNA"/>
</dbReference>
<dbReference type="GO" id="GO:0007165">
    <property type="term" value="P:signal transduction"/>
    <property type="evidence" value="ECO:0007669"/>
    <property type="project" value="InterPro"/>
</dbReference>
<feature type="compositionally biased region" description="Basic residues" evidence="1">
    <location>
        <begin position="226"/>
        <end position="248"/>
    </location>
</feature>
<proteinExistence type="predicted"/>
<gene>
    <name evidence="3" type="ORF">DGYR_LOCUS12283</name>
</gene>
<evidence type="ECO:0000313" key="4">
    <source>
        <dbReference type="Proteomes" id="UP000549394"/>
    </source>
</evidence>
<feature type="domain" description="Death" evidence="2">
    <location>
        <begin position="1095"/>
        <end position="1169"/>
    </location>
</feature>
<dbReference type="InterPro" id="IPR000488">
    <property type="entry name" value="Death_dom"/>
</dbReference>
<sequence>MPPDMLANRYSRRDLESVRRTVFDEMSNKPVSLREKMDLSKTKLRKFERKAAEDAYLLDKSSKSVRFDFDGRKKKKIVTESNFYPEEDRPFTPEFPKSFTIGKGYKPDADKIKKLKQKQGYPTDNLYRTLSRSSSIDIPSRSSSARTYVRTPDGGIIRTYPRASYTPPKKGVVPPIRRTQRYYTYPDRHSPPLDGYRPRGKRPTVPVGFGFNRAVEVPDYLIERRSRSKTRSRRRSRSRQRSRSRHRSVSASSINSRHAYPVHLPYIEYPPEYVRRPRSRSWSRSRPVSVISRASMASNRVVKHYHWSDRTNRLAEPKRYRRHYVYHQPGYDSRYPRINHEDPVDIRLKRWMRANEKRMREVERLDEERFLRMKQKEQPVKTIHVVHVPKKERRVPDPLQYKPKKPEEKSEVFQRRKQYDELLRRYHAENKTVYTTLKEHTKPQGILKTSTQKVTVVHEPKPPLSPKTSTTGTVKYTRKLKGPQKNEPCPFRGGQSEPDTVVVERKYERDPGTEGNGPAYLTRYKQRLDQLENDSREEIKIIEKDRKTVRINDIDKELLEADERSKKLQESGNGKRGSENPGRAYLFDSEPRQGTIDLEDEIGSEASGVRNPRDISETSTEIEETIDRSNIETGSVIERKERYNHSTWPSYSIDNADGDGKQCVVRAMSYKMPEIKRGIKSDGEDQLKNPEMTVPSSLEIDENNESFILKSSSLKWDHPFVKKPEFKDPIYLSIPIQLNDFNEILQQLVVVYCIDGEKWDYKEGDIKNYEDGTRVEIPFTDSFQNLRYGLKIRYKEDTKDFSPYADGHLQSTLDKGVRVQVPEGCYEKKAKLKIRVEPLDMNETDLSELMASNIALHALAVSPVVKISSSEPMFTPINLKVPSPGQSFFGSKKLGLKCPLGEVKNARVNLLTKTKRFTRYQVQDTLHSELAQQYDFPVQIPEKNGVCYCVLVLEGTEPISNHYVKKDSQRSEPFQFINGDFLKKLSLKVALDELKVKSLGRQLVNVTATDSVIRQHGSDIGVSAHKILKMWHNQNVKTNENVLMNQLIKSLKLSDMKEIAENVREEYNDYLWTKEEHKIDEIFREISECSAILINWKYIARVCALEEEEIDKIDKSTTNLKTKAYRMFKKSLSLMREAYDSIRSVLQAYISILRESGCPKIAGYVEKRYLDGFNVQVT</sequence>
<organism evidence="3 4">
    <name type="scientific">Dimorphilus gyrociliatus</name>
    <dbReference type="NCBI Taxonomy" id="2664684"/>
    <lineage>
        <taxon>Eukaryota</taxon>
        <taxon>Metazoa</taxon>
        <taxon>Spiralia</taxon>
        <taxon>Lophotrochozoa</taxon>
        <taxon>Annelida</taxon>
        <taxon>Polychaeta</taxon>
        <taxon>Polychaeta incertae sedis</taxon>
        <taxon>Dinophilidae</taxon>
        <taxon>Dimorphilus</taxon>
    </lineage>
</organism>
<reference evidence="3 4" key="1">
    <citation type="submission" date="2020-08" db="EMBL/GenBank/DDBJ databases">
        <authorList>
            <person name="Hejnol A."/>
        </authorList>
    </citation>
    <scope>NUCLEOTIDE SEQUENCE [LARGE SCALE GENOMIC DNA]</scope>
</reference>
<dbReference type="AlphaFoldDB" id="A0A7I8W9K8"/>
<dbReference type="OrthoDB" id="10669287at2759"/>
<feature type="region of interest" description="Disordered" evidence="1">
    <location>
        <begin position="449"/>
        <end position="501"/>
    </location>
</feature>
<dbReference type="CDD" id="cd01670">
    <property type="entry name" value="Death"/>
    <property type="match status" value="1"/>
</dbReference>
<dbReference type="Gene3D" id="2.60.220.30">
    <property type="match status" value="1"/>
</dbReference>
<feature type="region of interest" description="Disordered" evidence="1">
    <location>
        <begin position="225"/>
        <end position="253"/>
    </location>
</feature>
<keyword evidence="4" id="KW-1185">Reference proteome</keyword>
<dbReference type="PROSITE" id="PS50017">
    <property type="entry name" value="DEATH_DOMAIN"/>
    <property type="match status" value="1"/>
</dbReference>